<organism evidence="2 5">
    <name type="scientific">Plasmodium yoelii</name>
    <dbReference type="NCBI Taxonomy" id="5861"/>
    <lineage>
        <taxon>Eukaryota</taxon>
        <taxon>Sar</taxon>
        <taxon>Alveolata</taxon>
        <taxon>Apicomplexa</taxon>
        <taxon>Aconoidasida</taxon>
        <taxon>Haemosporida</taxon>
        <taxon>Plasmodiidae</taxon>
        <taxon>Plasmodium</taxon>
        <taxon>Plasmodium (Vinckeia)</taxon>
    </lineage>
</organism>
<dbReference type="Proteomes" id="UP000072874">
    <property type="component" value="Chromosome 14"/>
</dbReference>
<dbReference type="EMBL" id="LM993668">
    <property type="protein sequence ID" value="VTZ81776.1"/>
    <property type="molecule type" value="Genomic_DNA"/>
</dbReference>
<gene>
    <name evidence="3" type="ORF">PY17X_1446800</name>
    <name evidence="2" type="ORF">PYYM_1448400</name>
</gene>
<dbReference type="GeneID" id="34860213"/>
<dbReference type="VEuPathDB" id="PlasmoDB:PY17X_1446800"/>
<keyword evidence="1" id="KW-0812">Transmembrane</keyword>
<evidence type="ECO:0000313" key="2">
    <source>
        <dbReference type="EMBL" id="CDU20813.1"/>
    </source>
</evidence>
<keyword evidence="1" id="KW-0472">Membrane</keyword>
<evidence type="ECO:0000256" key="1">
    <source>
        <dbReference type="SAM" id="Phobius"/>
    </source>
</evidence>
<protein>
    <submittedName>
        <fullName evidence="2">Uncharacterized protein</fullName>
    </submittedName>
</protein>
<evidence type="ECO:0000313" key="4">
    <source>
        <dbReference type="Proteomes" id="UP000072874"/>
    </source>
</evidence>
<reference evidence="3" key="3">
    <citation type="submission" date="2014-05" db="EMBL/GenBank/DDBJ databases">
        <authorList>
            <person name="Aslett M.A."/>
            <person name="De Silva N."/>
        </authorList>
    </citation>
    <scope>NUCLEOTIDE SEQUENCE</scope>
    <source>
        <strain evidence="3">17X</strain>
    </source>
</reference>
<sequence>MSVMKHIPIPSAFTISRNIRRFNMAENDRKIFFSFNLFSILISTFPIIYMYNANYKMCEENDIIYNKLCHPGFKVTNSIFTK</sequence>
<accession>A0A077YFD2</accession>
<reference evidence="3" key="4">
    <citation type="submission" date="2019-05" db="EMBL/GenBank/DDBJ databases">
        <authorList>
            <consortium name="Pathogen Informatics"/>
        </authorList>
    </citation>
    <scope>NUCLEOTIDE SEQUENCE</scope>
    <source>
        <strain evidence="3">17X</strain>
    </source>
</reference>
<evidence type="ECO:0000313" key="3">
    <source>
        <dbReference type="EMBL" id="VTZ81776.1"/>
    </source>
</evidence>
<feature type="transmembrane region" description="Helical" evidence="1">
    <location>
        <begin position="31"/>
        <end position="51"/>
    </location>
</feature>
<reference evidence="4 5" key="1">
    <citation type="journal article" date="2014" name="BMC Biol.">
        <title>A comprehensive evaluation of rodent malaria parasite genomes and gene expression.</title>
        <authorList>
            <person name="Otto T.D."/>
            <person name="Bohme U."/>
            <person name="Jackson A.P."/>
            <person name="Hunt M."/>
            <person name="Franke-Fayard B."/>
            <person name="Hoeijmakers W.A."/>
            <person name="Religa A.A."/>
            <person name="Robertson L."/>
            <person name="Sanders M."/>
            <person name="Ogun S.A."/>
            <person name="Cunningham D."/>
            <person name="Erhart A."/>
            <person name="Billker O."/>
            <person name="Khan S.M."/>
            <person name="Stunnenberg H.G."/>
            <person name="Langhorne J."/>
            <person name="Holder A.A."/>
            <person name="Waters A.P."/>
            <person name="Newbold C.I."/>
            <person name="Pain A."/>
            <person name="Berriman M."/>
            <person name="Janse C.J."/>
        </authorList>
    </citation>
    <scope>NUCLEOTIDE SEQUENCE [LARGE SCALE GENOMIC DNA]</scope>
    <source>
        <strain evidence="3 4">17X</strain>
        <strain evidence="2 5">YM</strain>
    </source>
</reference>
<name>A0A077YFD2_PLAYE</name>
<dbReference type="OrthoDB" id="415052at2759"/>
<dbReference type="KEGG" id="pyo:PY17X_1446800"/>
<reference evidence="2" key="2">
    <citation type="submission" date="2014-05" db="EMBL/GenBank/DDBJ databases">
        <authorList>
            <person name="Aslett A.Martin."/>
            <person name="De Silva Nishadi"/>
        </authorList>
    </citation>
    <scope>NUCLEOTIDE SEQUENCE</scope>
    <source>
        <strain evidence="2">YM</strain>
    </source>
</reference>
<dbReference type="RefSeq" id="XP_022812988.1">
    <property type="nucleotide sequence ID" value="XM_022957630.1"/>
</dbReference>
<dbReference type="EMBL" id="LK934642">
    <property type="protein sequence ID" value="CDU20813.1"/>
    <property type="molecule type" value="Genomic_DNA"/>
</dbReference>
<keyword evidence="1" id="KW-1133">Transmembrane helix</keyword>
<dbReference type="OMA" id="YRFCEES"/>
<proteinExistence type="predicted"/>
<dbReference type="VEuPathDB" id="PlasmoDB:PYYM_1448400"/>
<evidence type="ECO:0000313" key="5">
    <source>
        <dbReference type="Proteomes" id="UP000072904"/>
    </source>
</evidence>
<dbReference type="Proteomes" id="UP000072904">
    <property type="component" value="Chromosome 14"/>
</dbReference>
<dbReference type="AlphaFoldDB" id="A0A077YFD2"/>